<dbReference type="Pfam" id="PF24904">
    <property type="entry name" value="RVE6"/>
    <property type="match status" value="1"/>
</dbReference>
<evidence type="ECO:0000256" key="2">
    <source>
        <dbReference type="ARBA" id="ARBA00023015"/>
    </source>
</evidence>
<name>A0A921RCG2_SORBI</name>
<evidence type="ECO:0000256" key="1">
    <source>
        <dbReference type="ARBA" id="ARBA00004123"/>
    </source>
</evidence>
<dbReference type="Proteomes" id="UP000807115">
    <property type="component" value="Chromosome 3"/>
</dbReference>
<reference evidence="10" key="2">
    <citation type="submission" date="2020-10" db="EMBL/GenBank/DDBJ databases">
        <authorList>
            <person name="Cooper E.A."/>
            <person name="Brenton Z.W."/>
            <person name="Flinn B.S."/>
            <person name="Jenkins J."/>
            <person name="Shu S."/>
            <person name="Flowers D."/>
            <person name="Luo F."/>
            <person name="Wang Y."/>
            <person name="Xia P."/>
            <person name="Barry K."/>
            <person name="Daum C."/>
            <person name="Lipzen A."/>
            <person name="Yoshinaga Y."/>
            <person name="Schmutz J."/>
            <person name="Saski C."/>
            <person name="Vermerris W."/>
            <person name="Kresovich S."/>
        </authorList>
    </citation>
    <scope>NUCLEOTIDE SEQUENCE</scope>
</reference>
<sequence length="366" mass="39651">MDPASLLPCHARVECIVLYIPGRAFGDGDRCPFVPICCCCCCCWFVERDYSRGSSSSSSSMDSNEMPGKKARKPYTITKPRERWSTEEHGRFVDALLMFGRDWKKIEEHVGTKTTIQIRSHAQKYFLKVQKLGLAAGLPPMYPRRHFVMQQQEQQQSTVAGSSAAAAAMPLLHGLQQQPMCAPVSDAVAHGSIGWNSPGVLPAPSSEMQGLDWAAGPSASGTAPPPPPLVNTDAQNQIVPLAGGGRFIGAPSLSSTSIDWAGSGSSNASEASAIGAVHDEPIELPLSPEDLPFAQVYRFVGDMFDPNTPIPVETHLQKLKELDDITVKTILLVLRNLENNLSAPQFEPVRRLLSTYDPTRGVSGQL</sequence>
<evidence type="ECO:0008006" key="12">
    <source>
        <dbReference type="Google" id="ProtNLM"/>
    </source>
</evidence>
<dbReference type="GO" id="GO:0003677">
    <property type="term" value="F:DNA binding"/>
    <property type="evidence" value="ECO:0007669"/>
    <property type="project" value="UniProtKB-KW"/>
</dbReference>
<keyword evidence="5" id="KW-0539">Nucleus</keyword>
<dbReference type="PANTHER" id="PTHR12802:SF97">
    <property type="entry name" value="OS01G0156000 PROTEIN"/>
    <property type="match status" value="1"/>
</dbReference>
<dbReference type="PANTHER" id="PTHR12802">
    <property type="entry name" value="SWI/SNF COMPLEX-RELATED"/>
    <property type="match status" value="1"/>
</dbReference>
<organism evidence="10 11">
    <name type="scientific">Sorghum bicolor</name>
    <name type="common">Sorghum</name>
    <name type="synonym">Sorghum vulgare</name>
    <dbReference type="NCBI Taxonomy" id="4558"/>
    <lineage>
        <taxon>Eukaryota</taxon>
        <taxon>Viridiplantae</taxon>
        <taxon>Streptophyta</taxon>
        <taxon>Embryophyta</taxon>
        <taxon>Tracheophyta</taxon>
        <taxon>Spermatophyta</taxon>
        <taxon>Magnoliopsida</taxon>
        <taxon>Liliopsida</taxon>
        <taxon>Poales</taxon>
        <taxon>Poaceae</taxon>
        <taxon>PACMAD clade</taxon>
        <taxon>Panicoideae</taxon>
        <taxon>Andropogonodae</taxon>
        <taxon>Andropogoneae</taxon>
        <taxon>Sorghinae</taxon>
        <taxon>Sorghum</taxon>
    </lineage>
</organism>
<dbReference type="SMART" id="SM00717">
    <property type="entry name" value="SANT"/>
    <property type="match status" value="1"/>
</dbReference>
<accession>A0A921RCG2</accession>
<dbReference type="InterPro" id="IPR017884">
    <property type="entry name" value="SANT_dom"/>
</dbReference>
<dbReference type="PROSITE" id="PS50090">
    <property type="entry name" value="MYB_LIKE"/>
    <property type="match status" value="1"/>
</dbReference>
<dbReference type="InterPro" id="IPR017930">
    <property type="entry name" value="Myb_dom"/>
</dbReference>
<dbReference type="InterPro" id="IPR009057">
    <property type="entry name" value="Homeodomain-like_sf"/>
</dbReference>
<dbReference type="FunFam" id="1.10.10.60:FF:000023">
    <property type="entry name" value="protein REVEILLE 6 isoform X1"/>
    <property type="match status" value="1"/>
</dbReference>
<comment type="subcellular location">
    <subcellularLocation>
        <location evidence="1">Nucleus</location>
    </subcellularLocation>
</comment>
<dbReference type="AlphaFoldDB" id="A0A921RCG2"/>
<dbReference type="EMBL" id="CM027682">
    <property type="protein sequence ID" value="KAG0536482.1"/>
    <property type="molecule type" value="Genomic_DNA"/>
</dbReference>
<dbReference type="PROSITE" id="PS51293">
    <property type="entry name" value="SANT"/>
    <property type="match status" value="1"/>
</dbReference>
<gene>
    <name evidence="10" type="ORF">BDA96_03G067600</name>
</gene>
<comment type="caution">
    <text evidence="10">The sequence shown here is derived from an EMBL/GenBank/DDBJ whole genome shotgun (WGS) entry which is preliminary data.</text>
</comment>
<dbReference type="CDD" id="cd00167">
    <property type="entry name" value="SANT"/>
    <property type="match status" value="1"/>
</dbReference>
<evidence type="ECO:0000313" key="10">
    <source>
        <dbReference type="EMBL" id="KAG0536482.1"/>
    </source>
</evidence>
<proteinExistence type="predicted"/>
<dbReference type="GO" id="GO:0010468">
    <property type="term" value="P:regulation of gene expression"/>
    <property type="evidence" value="ECO:0007669"/>
    <property type="project" value="UniProtKB-ARBA"/>
</dbReference>
<dbReference type="Pfam" id="PF00249">
    <property type="entry name" value="Myb_DNA-binding"/>
    <property type="match status" value="1"/>
</dbReference>
<dbReference type="InterPro" id="IPR001005">
    <property type="entry name" value="SANT/Myb"/>
</dbReference>
<evidence type="ECO:0000259" key="8">
    <source>
        <dbReference type="PROSITE" id="PS51293"/>
    </source>
</evidence>
<feature type="region of interest" description="Disordered" evidence="6">
    <location>
        <begin position="53"/>
        <end position="72"/>
    </location>
</feature>
<dbReference type="InterPro" id="IPR006447">
    <property type="entry name" value="Myb_dom_plants"/>
</dbReference>
<dbReference type="SUPFAM" id="SSF46689">
    <property type="entry name" value="Homeodomain-like"/>
    <property type="match status" value="1"/>
</dbReference>
<keyword evidence="3" id="KW-0238">DNA-binding</keyword>
<feature type="domain" description="HTH myb-type" evidence="9">
    <location>
        <begin position="76"/>
        <end position="130"/>
    </location>
</feature>
<evidence type="ECO:0000259" key="9">
    <source>
        <dbReference type="PROSITE" id="PS51294"/>
    </source>
</evidence>
<keyword evidence="2" id="KW-0805">Transcription regulation</keyword>
<evidence type="ECO:0000256" key="4">
    <source>
        <dbReference type="ARBA" id="ARBA00023163"/>
    </source>
</evidence>
<dbReference type="GO" id="GO:0005634">
    <property type="term" value="C:nucleus"/>
    <property type="evidence" value="ECO:0007669"/>
    <property type="project" value="UniProtKB-SubCell"/>
</dbReference>
<keyword evidence="4" id="KW-0804">Transcription</keyword>
<dbReference type="PROSITE" id="PS51294">
    <property type="entry name" value="HTH_MYB"/>
    <property type="match status" value="1"/>
</dbReference>
<feature type="domain" description="Myb-like" evidence="7">
    <location>
        <begin position="81"/>
        <end position="126"/>
    </location>
</feature>
<dbReference type="Gene3D" id="1.10.10.60">
    <property type="entry name" value="Homeodomain-like"/>
    <property type="match status" value="1"/>
</dbReference>
<dbReference type="NCBIfam" id="TIGR01557">
    <property type="entry name" value="myb_SHAQKYF"/>
    <property type="match status" value="1"/>
</dbReference>
<evidence type="ECO:0000256" key="6">
    <source>
        <dbReference type="SAM" id="MobiDB-lite"/>
    </source>
</evidence>
<feature type="domain" description="SANT" evidence="8">
    <location>
        <begin position="79"/>
        <end position="130"/>
    </location>
</feature>
<protein>
    <recommendedName>
        <fullName evidence="12">HTH myb-type domain-containing protein</fullName>
    </recommendedName>
</protein>
<evidence type="ECO:0000313" key="11">
    <source>
        <dbReference type="Proteomes" id="UP000807115"/>
    </source>
</evidence>
<evidence type="ECO:0000256" key="3">
    <source>
        <dbReference type="ARBA" id="ARBA00023125"/>
    </source>
</evidence>
<reference evidence="10" key="1">
    <citation type="journal article" date="2019" name="BMC Genomics">
        <title>A new reference genome for Sorghum bicolor reveals high levels of sequence similarity between sweet and grain genotypes: implications for the genetics of sugar metabolism.</title>
        <authorList>
            <person name="Cooper E.A."/>
            <person name="Brenton Z.W."/>
            <person name="Flinn B.S."/>
            <person name="Jenkins J."/>
            <person name="Shu S."/>
            <person name="Flowers D."/>
            <person name="Luo F."/>
            <person name="Wang Y."/>
            <person name="Xia P."/>
            <person name="Barry K."/>
            <person name="Daum C."/>
            <person name="Lipzen A."/>
            <person name="Yoshinaga Y."/>
            <person name="Schmutz J."/>
            <person name="Saski C."/>
            <person name="Vermerris W."/>
            <person name="Kresovich S."/>
        </authorList>
    </citation>
    <scope>NUCLEOTIDE SEQUENCE</scope>
</reference>
<evidence type="ECO:0000256" key="5">
    <source>
        <dbReference type="ARBA" id="ARBA00023242"/>
    </source>
</evidence>
<evidence type="ECO:0000259" key="7">
    <source>
        <dbReference type="PROSITE" id="PS50090"/>
    </source>
</evidence>